<dbReference type="Pfam" id="PF00378">
    <property type="entry name" value="ECH_1"/>
    <property type="match status" value="1"/>
</dbReference>
<evidence type="ECO:0000256" key="4">
    <source>
        <dbReference type="RuleBase" id="RU003707"/>
    </source>
</evidence>
<keyword evidence="2" id="KW-0443">Lipid metabolism</keyword>
<dbReference type="RefSeq" id="WP_344563712.1">
    <property type="nucleotide sequence ID" value="NZ_BAAARJ010000004.1"/>
</dbReference>
<proteinExistence type="inferred from homology"/>
<protein>
    <submittedName>
        <fullName evidence="5">Enoyl-CoA hydratase-related protein</fullName>
    </submittedName>
</protein>
<dbReference type="InterPro" id="IPR029045">
    <property type="entry name" value="ClpP/crotonase-like_dom_sf"/>
</dbReference>
<gene>
    <name evidence="5" type="ORF">GCM10009863_16730</name>
</gene>
<keyword evidence="3" id="KW-0456">Lyase</keyword>
<evidence type="ECO:0000313" key="6">
    <source>
        <dbReference type="Proteomes" id="UP001501447"/>
    </source>
</evidence>
<organism evidence="5 6">
    <name type="scientific">Streptomyces axinellae</name>
    <dbReference type="NCBI Taxonomy" id="552788"/>
    <lineage>
        <taxon>Bacteria</taxon>
        <taxon>Bacillati</taxon>
        <taxon>Actinomycetota</taxon>
        <taxon>Actinomycetes</taxon>
        <taxon>Kitasatosporales</taxon>
        <taxon>Streptomycetaceae</taxon>
        <taxon>Streptomyces</taxon>
    </lineage>
</organism>
<accession>A0ABP6C9H2</accession>
<comment type="caution">
    <text evidence="5">The sequence shown here is derived from an EMBL/GenBank/DDBJ whole genome shotgun (WGS) entry which is preliminary data.</text>
</comment>
<comment type="similarity">
    <text evidence="1 4">Belongs to the enoyl-CoA hydratase/isomerase family.</text>
</comment>
<evidence type="ECO:0000256" key="2">
    <source>
        <dbReference type="ARBA" id="ARBA00023098"/>
    </source>
</evidence>
<dbReference type="InterPro" id="IPR018376">
    <property type="entry name" value="Enoyl-CoA_hyd/isom_CS"/>
</dbReference>
<reference evidence="6" key="1">
    <citation type="journal article" date="2019" name="Int. J. Syst. Evol. Microbiol.">
        <title>The Global Catalogue of Microorganisms (GCM) 10K type strain sequencing project: providing services to taxonomists for standard genome sequencing and annotation.</title>
        <authorList>
            <consortium name="The Broad Institute Genomics Platform"/>
            <consortium name="The Broad Institute Genome Sequencing Center for Infectious Disease"/>
            <person name="Wu L."/>
            <person name="Ma J."/>
        </authorList>
    </citation>
    <scope>NUCLEOTIDE SEQUENCE [LARGE SCALE GENOMIC DNA]</scope>
    <source>
        <strain evidence="6">JCM 16373</strain>
    </source>
</reference>
<dbReference type="CDD" id="cd06558">
    <property type="entry name" value="crotonase-like"/>
    <property type="match status" value="1"/>
</dbReference>
<dbReference type="Gene3D" id="3.90.226.10">
    <property type="entry name" value="2-enoyl-CoA Hydratase, Chain A, domain 1"/>
    <property type="match status" value="1"/>
</dbReference>
<keyword evidence="6" id="KW-1185">Reference proteome</keyword>
<dbReference type="PROSITE" id="PS00166">
    <property type="entry name" value="ENOYL_COA_HYDRATASE"/>
    <property type="match status" value="1"/>
</dbReference>
<dbReference type="PANTHER" id="PTHR11941:SF169">
    <property type="entry name" value="(7AS)-7A-METHYL-1,5-DIOXO-2,3,5,6,7,7A-HEXAHYDRO-1H-INDENE-CARBOXYL-COA HYDROLASE"/>
    <property type="match status" value="1"/>
</dbReference>
<evidence type="ECO:0000256" key="1">
    <source>
        <dbReference type="ARBA" id="ARBA00005254"/>
    </source>
</evidence>
<dbReference type="Proteomes" id="UP001501447">
    <property type="component" value="Unassembled WGS sequence"/>
</dbReference>
<name>A0ABP6C9H2_9ACTN</name>
<evidence type="ECO:0000313" key="5">
    <source>
        <dbReference type="EMBL" id="GAA2603808.1"/>
    </source>
</evidence>
<evidence type="ECO:0000256" key="3">
    <source>
        <dbReference type="ARBA" id="ARBA00023239"/>
    </source>
</evidence>
<dbReference type="PANTHER" id="PTHR11941">
    <property type="entry name" value="ENOYL-COA HYDRATASE-RELATED"/>
    <property type="match status" value="1"/>
</dbReference>
<dbReference type="Gene3D" id="1.10.12.10">
    <property type="entry name" value="Lyase 2-enoyl-coa Hydratase, Chain A, domain 2"/>
    <property type="match status" value="1"/>
</dbReference>
<dbReference type="InterPro" id="IPR001753">
    <property type="entry name" value="Enoyl-CoA_hydra/iso"/>
</dbReference>
<dbReference type="InterPro" id="IPR014748">
    <property type="entry name" value="Enoyl-CoA_hydra_C"/>
</dbReference>
<dbReference type="EMBL" id="BAAARJ010000004">
    <property type="protein sequence ID" value="GAA2603808.1"/>
    <property type="molecule type" value="Genomic_DNA"/>
</dbReference>
<sequence length="273" mass="29009">MTADTERGADPAAHEPGPRTARLEIADGVATLRLDRPKMNALDIATQDLLRELAGEAALREDVRAVVLYGGEKVFAAGADIKEMREMDHAGMVVRSRALQEAFTAVARIPKPVVAAVTGYALGGGCELALCADFRIAGAGAKFGQPEILLGLIPGAGGTQRLSRLVGPSKAKDLIFTGRQVAADEAHSIGLVDRVVPDAEVYEQAHAWAARLARGPALALRAAKESVDSGLETDIETGLAIERNWFAGLFATEDRERGMRSFVEEGPGKARFR</sequence>
<dbReference type="SUPFAM" id="SSF52096">
    <property type="entry name" value="ClpP/crotonase"/>
    <property type="match status" value="1"/>
</dbReference>